<keyword evidence="3" id="KW-1003">Cell membrane</keyword>
<organism evidence="10 11">
    <name type="scientific">Paenibacillus sabuli</name>
    <dbReference type="NCBI Taxonomy" id="2772509"/>
    <lineage>
        <taxon>Bacteria</taxon>
        <taxon>Bacillati</taxon>
        <taxon>Bacillota</taxon>
        <taxon>Bacilli</taxon>
        <taxon>Bacillales</taxon>
        <taxon>Paenibacillaceae</taxon>
        <taxon>Paenibacillus</taxon>
    </lineage>
</organism>
<feature type="domain" description="ABC transmembrane type-1" evidence="9">
    <location>
        <begin position="97"/>
        <end position="312"/>
    </location>
</feature>
<keyword evidence="11" id="KW-1185">Reference proteome</keyword>
<name>A0A927BTI7_9BACL</name>
<keyword evidence="2 7" id="KW-0813">Transport</keyword>
<comment type="caution">
    <text evidence="10">The sequence shown here is derived from an EMBL/GenBank/DDBJ whole genome shotgun (WGS) entry which is preliminary data.</text>
</comment>
<comment type="similarity">
    <text evidence="7">Belongs to the binding-protein-dependent transport system permease family.</text>
</comment>
<evidence type="ECO:0000259" key="9">
    <source>
        <dbReference type="PROSITE" id="PS50928"/>
    </source>
</evidence>
<accession>A0A927BTI7</accession>
<gene>
    <name evidence="10" type="ORF">IDH44_10560</name>
</gene>
<comment type="subcellular location">
    <subcellularLocation>
        <location evidence="1 7">Cell membrane</location>
        <topology evidence="1 7">Multi-pass membrane protein</topology>
    </subcellularLocation>
</comment>
<evidence type="ECO:0000313" key="11">
    <source>
        <dbReference type="Proteomes" id="UP000621560"/>
    </source>
</evidence>
<dbReference type="CDD" id="cd06261">
    <property type="entry name" value="TM_PBP2"/>
    <property type="match status" value="1"/>
</dbReference>
<keyword evidence="5 7" id="KW-1133">Transmembrane helix</keyword>
<evidence type="ECO:0000256" key="3">
    <source>
        <dbReference type="ARBA" id="ARBA00022475"/>
    </source>
</evidence>
<reference evidence="10" key="1">
    <citation type="submission" date="2020-09" db="EMBL/GenBank/DDBJ databases">
        <title>A novel bacterium of genus Paenibacillus, isolated from South China Sea.</title>
        <authorList>
            <person name="Huang H."/>
            <person name="Mo K."/>
            <person name="Hu Y."/>
        </authorList>
    </citation>
    <scope>NUCLEOTIDE SEQUENCE</scope>
    <source>
        <strain evidence="10">IB182496</strain>
    </source>
</reference>
<dbReference type="SUPFAM" id="SSF161098">
    <property type="entry name" value="MetI-like"/>
    <property type="match status" value="1"/>
</dbReference>
<dbReference type="Proteomes" id="UP000621560">
    <property type="component" value="Unassembled WGS sequence"/>
</dbReference>
<feature type="transmembrane region" description="Helical" evidence="7">
    <location>
        <begin position="143"/>
        <end position="164"/>
    </location>
</feature>
<feature type="region of interest" description="Disordered" evidence="8">
    <location>
        <begin position="1"/>
        <end position="22"/>
    </location>
</feature>
<keyword evidence="6 7" id="KW-0472">Membrane</keyword>
<dbReference type="GO" id="GO:0055085">
    <property type="term" value="P:transmembrane transport"/>
    <property type="evidence" value="ECO:0007669"/>
    <property type="project" value="InterPro"/>
</dbReference>
<feature type="transmembrane region" description="Helical" evidence="7">
    <location>
        <begin position="101"/>
        <end position="122"/>
    </location>
</feature>
<evidence type="ECO:0000256" key="4">
    <source>
        <dbReference type="ARBA" id="ARBA00022692"/>
    </source>
</evidence>
<dbReference type="AlphaFoldDB" id="A0A927BTI7"/>
<feature type="transmembrane region" description="Helical" evidence="7">
    <location>
        <begin position="184"/>
        <end position="210"/>
    </location>
</feature>
<dbReference type="InterPro" id="IPR035906">
    <property type="entry name" value="MetI-like_sf"/>
</dbReference>
<evidence type="ECO:0000256" key="6">
    <source>
        <dbReference type="ARBA" id="ARBA00023136"/>
    </source>
</evidence>
<feature type="transmembrane region" description="Helical" evidence="7">
    <location>
        <begin position="263"/>
        <end position="284"/>
    </location>
</feature>
<keyword evidence="4 7" id="KW-0812">Transmembrane</keyword>
<evidence type="ECO:0000256" key="7">
    <source>
        <dbReference type="RuleBase" id="RU363032"/>
    </source>
</evidence>
<evidence type="ECO:0000313" key="10">
    <source>
        <dbReference type="EMBL" id="MBD2845631.1"/>
    </source>
</evidence>
<evidence type="ECO:0000256" key="1">
    <source>
        <dbReference type="ARBA" id="ARBA00004651"/>
    </source>
</evidence>
<evidence type="ECO:0000256" key="5">
    <source>
        <dbReference type="ARBA" id="ARBA00022989"/>
    </source>
</evidence>
<feature type="transmembrane region" description="Helical" evidence="7">
    <location>
        <begin position="36"/>
        <end position="55"/>
    </location>
</feature>
<dbReference type="PANTHER" id="PTHR30193:SF44">
    <property type="entry name" value="LACTOSE TRANSPORT SYSTEM PERMEASE PROTEIN LACF"/>
    <property type="match status" value="1"/>
</dbReference>
<evidence type="ECO:0000256" key="8">
    <source>
        <dbReference type="SAM" id="MobiDB-lite"/>
    </source>
</evidence>
<proteinExistence type="inferred from homology"/>
<dbReference type="InterPro" id="IPR051393">
    <property type="entry name" value="ABC_transporter_permease"/>
</dbReference>
<dbReference type="Pfam" id="PF00528">
    <property type="entry name" value="BPD_transp_1"/>
    <property type="match status" value="1"/>
</dbReference>
<dbReference type="PROSITE" id="PS50928">
    <property type="entry name" value="ABC_TM1"/>
    <property type="match status" value="1"/>
</dbReference>
<feature type="transmembrane region" description="Helical" evidence="7">
    <location>
        <begin position="231"/>
        <end position="251"/>
    </location>
</feature>
<sequence>MIQTGEGGVEVDAPAVSGTGKRSGAKRRVKDLLLDYQLYLMLMPALAVLLVFKYIPIYGALIAFKDYNLVEGVFGSEWVGLKHFHDLFQSDKFYEVFVNTLLINLYKLVFQFPIPIILALLINEVRSTFFKRFSQSVTYLPHFLSWVIVSAVFANLLSPTGGIVNELLGYFGIDPIMFMSDERFFRTVLVVSSAFRESGWSSIIYLAAIMAIDTQLYEAARIDGAGKLRQIWHITLPGIRSVIVFIIMLRLGAALANDLEQVLMFYSPMVYRVGDVLGTYVYRVGLGQMKYSFSTAVNLFQSVIGFVLIIVANTISKRYGDRGLW</sequence>
<feature type="transmembrane region" description="Helical" evidence="7">
    <location>
        <begin position="296"/>
        <end position="315"/>
    </location>
</feature>
<evidence type="ECO:0000256" key="2">
    <source>
        <dbReference type="ARBA" id="ARBA00022448"/>
    </source>
</evidence>
<protein>
    <submittedName>
        <fullName evidence="10">Sugar ABC transporter permease</fullName>
    </submittedName>
</protein>
<dbReference type="InterPro" id="IPR000515">
    <property type="entry name" value="MetI-like"/>
</dbReference>
<dbReference type="Gene3D" id="1.10.3720.10">
    <property type="entry name" value="MetI-like"/>
    <property type="match status" value="1"/>
</dbReference>
<dbReference type="EMBL" id="JACXIZ010000017">
    <property type="protein sequence ID" value="MBD2845631.1"/>
    <property type="molecule type" value="Genomic_DNA"/>
</dbReference>
<dbReference type="PANTHER" id="PTHR30193">
    <property type="entry name" value="ABC TRANSPORTER PERMEASE PROTEIN"/>
    <property type="match status" value="1"/>
</dbReference>
<dbReference type="GO" id="GO:0005886">
    <property type="term" value="C:plasma membrane"/>
    <property type="evidence" value="ECO:0007669"/>
    <property type="project" value="UniProtKB-SubCell"/>
</dbReference>